<gene>
    <name evidence="1" type="ORF">DNFV4_02769</name>
</gene>
<organism evidence="1 2">
    <name type="scientific">Nitrospira tepida</name>
    <dbReference type="NCBI Taxonomy" id="2973512"/>
    <lineage>
        <taxon>Bacteria</taxon>
        <taxon>Pseudomonadati</taxon>
        <taxon>Nitrospirota</taxon>
        <taxon>Nitrospiria</taxon>
        <taxon>Nitrospirales</taxon>
        <taxon>Nitrospiraceae</taxon>
        <taxon>Nitrospira</taxon>
    </lineage>
</organism>
<proteinExistence type="predicted"/>
<evidence type="ECO:0000313" key="2">
    <source>
        <dbReference type="Proteomes" id="UP001179121"/>
    </source>
</evidence>
<dbReference type="Proteomes" id="UP001179121">
    <property type="component" value="Chromosome"/>
</dbReference>
<evidence type="ECO:0000313" key="1">
    <source>
        <dbReference type="EMBL" id="CAI4032339.1"/>
    </source>
</evidence>
<dbReference type="RefSeq" id="WP_289269071.1">
    <property type="nucleotide sequence ID" value="NZ_OX365700.1"/>
</dbReference>
<dbReference type="AlphaFoldDB" id="A0AA86N0C5"/>
<name>A0AA86N0C5_9BACT</name>
<dbReference type="KEGG" id="nti:DNFV4_02769"/>
<dbReference type="EMBL" id="OX365700">
    <property type="protein sequence ID" value="CAI4032339.1"/>
    <property type="molecule type" value="Genomic_DNA"/>
</dbReference>
<accession>A0AA86N0C5</accession>
<reference evidence="1" key="1">
    <citation type="submission" date="2022-10" db="EMBL/GenBank/DDBJ databases">
        <authorList>
            <person name="Koch H."/>
        </authorList>
    </citation>
    <scope>NUCLEOTIDE SEQUENCE</scope>
    <source>
        <strain evidence="1">DNF</strain>
    </source>
</reference>
<sequence>MRCQRCSGYMVQEWFSEFYDRRRGDHIQGWRCINCGHLFDPVILHRQRTTPAAPMTLDT</sequence>
<protein>
    <submittedName>
        <fullName evidence="1">Uncharacterized protein</fullName>
    </submittedName>
</protein>
<keyword evidence="2" id="KW-1185">Reference proteome</keyword>